<protein>
    <submittedName>
        <fullName evidence="1">Hcp1 family type VI secretion system effector</fullName>
    </submittedName>
</protein>
<keyword evidence="2" id="KW-1185">Reference proteome</keyword>
<dbReference type="Pfam" id="PF05638">
    <property type="entry name" value="T6SS_HCP"/>
    <property type="match status" value="1"/>
</dbReference>
<proteinExistence type="predicted"/>
<dbReference type="NCBIfam" id="TIGR03344">
    <property type="entry name" value="VI_effect_Hcp1"/>
    <property type="match status" value="1"/>
</dbReference>
<gene>
    <name evidence="1" type="ORF">B2J69_22500</name>
</gene>
<dbReference type="Gene3D" id="2.30.110.20">
    <property type="entry name" value="Hcp1-like"/>
    <property type="match status" value="1"/>
</dbReference>
<dbReference type="SUPFAM" id="SSF141452">
    <property type="entry name" value="Hcp1-like"/>
    <property type="match status" value="1"/>
</dbReference>
<dbReference type="InterPro" id="IPR052947">
    <property type="entry name" value="T6SS_Hcp1_domain"/>
</dbReference>
<dbReference type="InterPro" id="IPR036624">
    <property type="entry name" value="Hcp1-lik_sf"/>
</dbReference>
<dbReference type="AlphaFoldDB" id="A0A1V9D8A5"/>
<accession>A0A1V9D8A5</accession>
<dbReference type="PANTHER" id="PTHR34319:SF6">
    <property type="entry name" value="MAJOR EXPORTED PROTEIN"/>
    <property type="match status" value="1"/>
</dbReference>
<dbReference type="Proteomes" id="UP000192769">
    <property type="component" value="Unassembled WGS sequence"/>
</dbReference>
<dbReference type="OrthoDB" id="5674026at2"/>
<comment type="caution">
    <text evidence="1">The sequence shown here is derived from an EMBL/GenBank/DDBJ whole genome shotgun (WGS) entry which is preliminary data.</text>
</comment>
<dbReference type="InterPro" id="IPR008514">
    <property type="entry name" value="T6SS_Hcp"/>
</dbReference>
<dbReference type="RefSeq" id="WP_081142542.1">
    <property type="nucleotide sequence ID" value="NZ_MWUE01000043.1"/>
</dbReference>
<name>A0A1V9D8A5_9GAMM</name>
<organism evidence="1 2">
    <name type="scientific">Pantoea latae</name>
    <dbReference type="NCBI Taxonomy" id="1964541"/>
    <lineage>
        <taxon>Bacteria</taxon>
        <taxon>Pseudomonadati</taxon>
        <taxon>Pseudomonadota</taxon>
        <taxon>Gammaproteobacteria</taxon>
        <taxon>Enterobacterales</taxon>
        <taxon>Erwiniaceae</taxon>
        <taxon>Pantoea</taxon>
    </lineage>
</organism>
<sequence>MAIPVYLWLYDEEDKLVSGSVEVDGREGSIEIVGMQHDVFIPTDDLTAATTAMRQHEAYTFEKEIDRSSPLLYRALTTGRTLKKAIFRYYRINYNGMEEQYFNAVLENVKICHVVPIMFHIKDPDFEKHGHIEHIGLRYEKITWNYVDGNIQHTDSWKERKTA</sequence>
<evidence type="ECO:0000313" key="1">
    <source>
        <dbReference type="EMBL" id="OQP29944.1"/>
    </source>
</evidence>
<dbReference type="EMBL" id="MWUE01000043">
    <property type="protein sequence ID" value="OQP29944.1"/>
    <property type="molecule type" value="Genomic_DNA"/>
</dbReference>
<dbReference type="PANTHER" id="PTHR34319">
    <property type="entry name" value="MAJOR EXPORTED PROTEIN"/>
    <property type="match status" value="1"/>
</dbReference>
<evidence type="ECO:0000313" key="2">
    <source>
        <dbReference type="Proteomes" id="UP000192769"/>
    </source>
</evidence>
<reference evidence="1 2" key="1">
    <citation type="submission" date="2017-02" db="EMBL/GenBank/DDBJ databases">
        <title>Whole genome shotgun sequence of Pantoea agglomerans strain AS1 isolated from a cycad, Zamia floridana in Central Florida, USA.</title>
        <authorList>
            <person name="Lata P."/>
            <person name="Govindarajan S."/>
            <person name="Qi F."/>
            <person name="Li J.-L."/>
            <person name="Maurya S.K."/>
            <person name="Sahoo M.K."/>
        </authorList>
    </citation>
    <scope>NUCLEOTIDE SEQUENCE [LARGE SCALE GENOMIC DNA]</scope>
    <source>
        <strain evidence="1 2">AS1</strain>
    </source>
</reference>